<dbReference type="InterPro" id="IPR026350">
    <property type="entry name" value="GxxExxY"/>
</dbReference>
<dbReference type="AlphaFoldDB" id="A0A5C5VBW5"/>
<gene>
    <name evidence="1" type="ORF">KOR34_09570</name>
</gene>
<evidence type="ECO:0008006" key="3">
    <source>
        <dbReference type="Google" id="ProtNLM"/>
    </source>
</evidence>
<comment type="caution">
    <text evidence="1">The sequence shown here is derived from an EMBL/GenBank/DDBJ whole genome shotgun (WGS) entry which is preliminary data.</text>
</comment>
<accession>A0A5C5VBW5</accession>
<proteinExistence type="predicted"/>
<dbReference type="Proteomes" id="UP000316714">
    <property type="component" value="Unassembled WGS sequence"/>
</dbReference>
<sequence>MVTGYPHSDLTEQVIGAAVEVHRHLGPGLLESAYEECLCRELAERGIPFARQVPLPIDYKGQRLDAGYRIDLLVDDRLILELKSVDAVTGIHEAQLLTYLRLSGKSVGLIINFNTQLLKHGITRRVL</sequence>
<dbReference type="OrthoDB" id="9806869at2"/>
<dbReference type="Pfam" id="PF13366">
    <property type="entry name" value="PDDEXK_3"/>
    <property type="match status" value="1"/>
</dbReference>
<protein>
    <recommendedName>
        <fullName evidence="3">GxxExxY protein</fullName>
    </recommendedName>
</protein>
<name>A0A5C5VBW5_9BACT</name>
<reference evidence="1 2" key="1">
    <citation type="submission" date="2019-02" db="EMBL/GenBank/DDBJ databases">
        <title>Deep-cultivation of Planctomycetes and their phenomic and genomic characterization uncovers novel biology.</title>
        <authorList>
            <person name="Wiegand S."/>
            <person name="Jogler M."/>
            <person name="Boedeker C."/>
            <person name="Pinto D."/>
            <person name="Vollmers J."/>
            <person name="Rivas-Marin E."/>
            <person name="Kohn T."/>
            <person name="Peeters S.H."/>
            <person name="Heuer A."/>
            <person name="Rast P."/>
            <person name="Oberbeckmann S."/>
            <person name="Bunk B."/>
            <person name="Jeske O."/>
            <person name="Meyerdierks A."/>
            <person name="Storesund J.E."/>
            <person name="Kallscheuer N."/>
            <person name="Luecker S."/>
            <person name="Lage O.M."/>
            <person name="Pohl T."/>
            <person name="Merkel B.J."/>
            <person name="Hornburger P."/>
            <person name="Mueller R.-W."/>
            <person name="Bruemmer F."/>
            <person name="Labrenz M."/>
            <person name="Spormann A.M."/>
            <person name="Op Den Camp H."/>
            <person name="Overmann J."/>
            <person name="Amann R."/>
            <person name="Jetten M.S.M."/>
            <person name="Mascher T."/>
            <person name="Medema M.H."/>
            <person name="Devos D.P."/>
            <person name="Kaster A.-K."/>
            <person name="Ovreas L."/>
            <person name="Rohde M."/>
            <person name="Galperin M.Y."/>
            <person name="Jogler C."/>
        </authorList>
    </citation>
    <scope>NUCLEOTIDE SEQUENCE [LARGE SCALE GENOMIC DNA]</scope>
    <source>
        <strain evidence="1 2">KOR34</strain>
    </source>
</reference>
<dbReference type="RefSeq" id="WP_146562668.1">
    <property type="nucleotide sequence ID" value="NZ_SIHJ01000001.1"/>
</dbReference>
<keyword evidence="2" id="KW-1185">Reference proteome</keyword>
<evidence type="ECO:0000313" key="2">
    <source>
        <dbReference type="Proteomes" id="UP000316714"/>
    </source>
</evidence>
<dbReference type="NCBIfam" id="TIGR04256">
    <property type="entry name" value="GxxExxY"/>
    <property type="match status" value="1"/>
</dbReference>
<dbReference type="EMBL" id="SIHJ01000001">
    <property type="protein sequence ID" value="TWT36058.1"/>
    <property type="molecule type" value="Genomic_DNA"/>
</dbReference>
<evidence type="ECO:0000313" key="1">
    <source>
        <dbReference type="EMBL" id="TWT36058.1"/>
    </source>
</evidence>
<organism evidence="1 2">
    <name type="scientific">Posidoniimonas corsicana</name>
    <dbReference type="NCBI Taxonomy" id="1938618"/>
    <lineage>
        <taxon>Bacteria</taxon>
        <taxon>Pseudomonadati</taxon>
        <taxon>Planctomycetota</taxon>
        <taxon>Planctomycetia</taxon>
        <taxon>Pirellulales</taxon>
        <taxon>Lacipirellulaceae</taxon>
        <taxon>Posidoniimonas</taxon>
    </lineage>
</organism>